<dbReference type="InterPro" id="IPR006549">
    <property type="entry name" value="HAD-SF_hydro_IIIA"/>
</dbReference>
<name>A0ABP2IYZ9_9ACTN</name>
<dbReference type="SUPFAM" id="SSF56784">
    <property type="entry name" value="HAD-like"/>
    <property type="match status" value="1"/>
</dbReference>
<protein>
    <submittedName>
        <fullName evidence="1">HAD hydrolase, family IA, variant 3</fullName>
    </submittedName>
</protein>
<dbReference type="Proteomes" id="UP000004431">
    <property type="component" value="Unassembled WGS sequence"/>
</dbReference>
<proteinExistence type="predicted"/>
<dbReference type="PANTHER" id="PTHR43434:SF1">
    <property type="entry name" value="PHOSPHOGLYCOLATE PHOSPHATASE"/>
    <property type="match status" value="1"/>
</dbReference>
<comment type="caution">
    <text evidence="1">The sequence shown here is derived from an EMBL/GenBank/DDBJ whole genome shotgun (WGS) entry which is preliminary data.</text>
</comment>
<evidence type="ECO:0000313" key="2">
    <source>
        <dbReference type="Proteomes" id="UP000004431"/>
    </source>
</evidence>
<dbReference type="NCBIfam" id="TIGR01549">
    <property type="entry name" value="HAD-SF-IA-v1"/>
    <property type="match status" value="1"/>
</dbReference>
<dbReference type="EMBL" id="AEDQ01000017">
    <property type="protein sequence ID" value="EFL44271.1"/>
    <property type="molecule type" value="Genomic_DNA"/>
</dbReference>
<keyword evidence="2" id="KW-1185">Reference proteome</keyword>
<dbReference type="InterPro" id="IPR036412">
    <property type="entry name" value="HAD-like_sf"/>
</dbReference>
<dbReference type="Gene3D" id="1.10.150.240">
    <property type="entry name" value="Putative phosphatase, domain 2"/>
    <property type="match status" value="1"/>
</dbReference>
<evidence type="ECO:0000313" key="1">
    <source>
        <dbReference type="EMBL" id="EFL44271.1"/>
    </source>
</evidence>
<sequence>MDGTILNTLADLAHATQLTLAKHQLTDTTLAEVRRDVGNGARVLFERLCKTRRCFSDELVDTLLHDFRICYEAHHNDNTKPYEGVPDMLAQCKKDGWKLAVLSNKPHDDVCALADLHFSGLFTVAEGASDAFLLKPHPEHVEHIMHMLHATPQTCVYIGDSEVDVQTAHNAQVHGVFVDWGYRSREELTRAGASKIASSPAMLYQFITQI</sequence>
<dbReference type="Gene3D" id="3.40.50.1000">
    <property type="entry name" value="HAD superfamily/HAD-like"/>
    <property type="match status" value="1"/>
</dbReference>
<keyword evidence="1" id="KW-0378">Hydrolase</keyword>
<dbReference type="Pfam" id="PF13419">
    <property type="entry name" value="HAD_2"/>
    <property type="match status" value="1"/>
</dbReference>
<dbReference type="InterPro" id="IPR041492">
    <property type="entry name" value="HAD_2"/>
</dbReference>
<dbReference type="NCBIfam" id="TIGR01509">
    <property type="entry name" value="HAD-SF-IA-v3"/>
    <property type="match status" value="1"/>
</dbReference>
<dbReference type="InterPro" id="IPR023198">
    <property type="entry name" value="PGP-like_dom2"/>
</dbReference>
<dbReference type="PANTHER" id="PTHR43434">
    <property type="entry name" value="PHOSPHOGLYCOLATE PHOSPHATASE"/>
    <property type="match status" value="1"/>
</dbReference>
<dbReference type="InterPro" id="IPR023214">
    <property type="entry name" value="HAD_sf"/>
</dbReference>
<gene>
    <name evidence="1" type="ORF">HMPREF9248_1025</name>
</gene>
<dbReference type="InterPro" id="IPR050155">
    <property type="entry name" value="HAD-like_hydrolase_sf"/>
</dbReference>
<dbReference type="InterPro" id="IPR006439">
    <property type="entry name" value="HAD-SF_hydro_IA"/>
</dbReference>
<reference evidence="1 2" key="1">
    <citation type="submission" date="2010-08" db="EMBL/GenBank/DDBJ databases">
        <authorList>
            <person name="Durkin A.S."/>
            <person name="Madupu R."/>
            <person name="Torralba M."/>
            <person name="Gillis M."/>
            <person name="Methe B."/>
            <person name="Sutton G."/>
            <person name="Nelson K.E."/>
        </authorList>
    </citation>
    <scope>NUCLEOTIDE SEQUENCE [LARGE SCALE GENOMIC DNA]</scope>
    <source>
        <strain evidence="1 2">PB189-T1-4</strain>
    </source>
</reference>
<accession>A0ABP2IYZ9</accession>
<dbReference type="GO" id="GO:0016787">
    <property type="term" value="F:hydrolase activity"/>
    <property type="evidence" value="ECO:0007669"/>
    <property type="project" value="UniProtKB-KW"/>
</dbReference>
<dbReference type="NCBIfam" id="TIGR01662">
    <property type="entry name" value="HAD-SF-IIIA"/>
    <property type="match status" value="1"/>
</dbReference>
<organism evidence="1 2">
    <name type="scientific">Fannyhessea vaginae PB189-T1-4</name>
    <dbReference type="NCBI Taxonomy" id="866774"/>
    <lineage>
        <taxon>Bacteria</taxon>
        <taxon>Bacillati</taxon>
        <taxon>Actinomycetota</taxon>
        <taxon>Coriobacteriia</taxon>
        <taxon>Coriobacteriales</taxon>
        <taxon>Atopobiaceae</taxon>
        <taxon>Fannyhessea</taxon>
    </lineage>
</organism>